<evidence type="ECO:0000256" key="4">
    <source>
        <dbReference type="ARBA" id="ARBA00022840"/>
    </source>
</evidence>
<dbReference type="Pfam" id="PF05965">
    <property type="entry name" value="FYRC"/>
    <property type="match status" value="1"/>
</dbReference>
<proteinExistence type="predicted"/>
<protein>
    <submittedName>
        <fullName evidence="9">Choline dehydrogenase 6</fullName>
    </submittedName>
</protein>
<dbReference type="PANTHER" id="PTHR45623">
    <property type="entry name" value="CHROMODOMAIN-HELICASE-DNA-BINDING PROTEIN 3-RELATED-RELATED"/>
    <property type="match status" value="1"/>
</dbReference>
<evidence type="ECO:0000256" key="6">
    <source>
        <dbReference type="SAM" id="Coils"/>
    </source>
</evidence>
<dbReference type="InterPro" id="IPR000953">
    <property type="entry name" value="Chromo/chromo_shadow_dom"/>
</dbReference>
<dbReference type="SUPFAM" id="SSF52540">
    <property type="entry name" value="P-loop containing nucleoside triphosphate hydrolases"/>
    <property type="match status" value="2"/>
</dbReference>
<dbReference type="PROSITE" id="PS51543">
    <property type="entry name" value="FYRC"/>
    <property type="match status" value="1"/>
</dbReference>
<dbReference type="SMART" id="SM00541">
    <property type="entry name" value="FYRN"/>
    <property type="match status" value="1"/>
</dbReference>
<sequence length="1713" mass="201196">MEKPKRNEAAPDQSLLNVRQASLNQQRVFYGHFPKPNEANQNMESFNTNRTVLPKNSIVIELQIEKILAHKFNPIVGQNQFLVKYKNRSYHDIKWISPLDFGAQAQIMNEYLGKNPVEPNEPYFNPNYLIPEKVISFKKIKNQKQYLVKWVDLGYNQSTWENEDSFKDINEKYNNQHNLIEEYERRIKSSSKEVLTLAASPNFHPILEFHISKTGKQLNSLQIDALNFLFNSWCFTQNALISNNQGVEARLGVVTFLEKVINCSKGNFLIIADQESIEKWIADINEWTNDLDYFSFIGEKEDLDIMKKYEFSKTNQTNDDFIYPLYLTTYENFNSYHKIFSLTFWEGVILDDTNKGKIIFNKSALNFISGKIKMKFKVIMTPPLKDSDPHKAWPWLNFTDTNNFHLESRFLKYYCKDGKIDIDKLNASSLALLENYNNNKFELKEILVKCPLSNIQEDSIKSIYSPLLTEGSLNQNLTKSGYNIKQIGVTTRKLLNHPFLIKDVVNKVKQEKKKSFFTSNLNITDTDFFLRASGKLFVLDMLLKKFKSECKNVVIICQTLESIEILEKYMLLRAFSYEKVDLYTRGRSRIDAVNQFNNESRRIFAFILDTKTGYFTMKADHVIIYESDWITNNDIFIALKILSLQNNKEVYRLITDKTYECAFMNKNISISELYNETSMNIETDIICKLVYIGLDEFKSEELINENTELNRYIASENPEIDYILEKYTFTKKYHSIDELSNHISLEKWKNLFHKVPEKKVEPLNKNNSDKNYIPSSKQNPKLISQNEDSDIDIENEEESENENDSLVEEVDFNEIEFDEDEMKPDNKGWTPKIICQLFNLMLRYGVFQCELFAKLIPLPVEEIMRVCVTLAYFLLSKTKKSNKFIILQRYLDLFQAKKLPKSANIAPNTPEDFNIYLNNDFSKYHMKSLKKIASTGVEKKLSRLELLFIADVSYKARQKSKGHPTIPSARPSTLLNDIKIMEVVMKKGFPITKYTLSLKNTKMTLKRINHRILSICEDIKTIFSDYCQIFEIDILLTPEKLLEALKMFNNKEKKKIFQAIQIHGIDNLSITFEATKFKKDKSHIFMKYINQFKKFSFNVIRSKKVPFDFFGNHYPLSYLTDFIFDIAILHYIRDSPDVKMWNENDQPLFEYIKENGYKDIAKQEIFTKRFKDPVDKEFFTFLHEYFRDKKKLIYKNFFKSPEFDITSPVKNDTLYQNFFANKEDAQEKADRLTKFIESDFPKNAVLTDDEIQSILPIKINENTVVTNIGKVVTDRPAFHSERYLYLSGFTSERYFPSIRDPNVKEWYVCQILDNGGELPVFRIQPKNDPSVVFEGNVPSRPSIELLKKISFSRFKSKSSKSPTISGPEFFAFASPKIRKIMEHLPGANKCPKFKGYSLVYSYDNIEETKKKTEKEEKLSKSRKDVKRSYLHKKAKDYDEEIDEEEEEDMLDEDDYEDEDDDDDDDDYDAEDEDDDDIEVYSKMKTRRGRNKQINYNDDDDEEEDEDDDQDDDDGNDDKGKSLIQRVKERKMKERKNKTKTKLTKMKKTKQLNLRKRNNRKNYNEYEEEEEEDNNDYYDDNDNNDENEYDYVTQSTESDKNDNKSSPNAKKAKCDTKRVKDKKKSGDLLDSSDEENYYQFACKNIFSNLGNKTSGKNLLNSGVVFYFDKLAGKNHKDFIQNCFSTDSDMLFIDQGLLTEFISKNPRFAHFFSNK</sequence>
<dbReference type="PROSITE" id="PS50013">
    <property type="entry name" value="CHROMO_2"/>
    <property type="match status" value="2"/>
</dbReference>
<feature type="compositionally biased region" description="Acidic residues" evidence="7">
    <location>
        <begin position="1564"/>
        <end position="1588"/>
    </location>
</feature>
<keyword evidence="3" id="KW-0378">Hydrolase</keyword>
<feature type="compositionally biased region" description="Acidic residues" evidence="7">
    <location>
        <begin position="1496"/>
        <end position="1515"/>
    </location>
</feature>
<dbReference type="InterPro" id="IPR027417">
    <property type="entry name" value="P-loop_NTPase"/>
</dbReference>
<feature type="domain" description="Chromo" evidence="8">
    <location>
        <begin position="129"/>
        <end position="195"/>
    </location>
</feature>
<dbReference type="InterPro" id="IPR016197">
    <property type="entry name" value="Chromo-like_dom_sf"/>
</dbReference>
<comment type="caution">
    <text evidence="9">The sequence shown here is derived from an EMBL/GenBank/DDBJ whole genome shotgun (WGS) entry which is preliminary data.</text>
</comment>
<keyword evidence="6" id="KW-0175">Coiled coil</keyword>
<feature type="compositionally biased region" description="Basic residues" evidence="7">
    <location>
        <begin position="1527"/>
        <end position="1559"/>
    </location>
</feature>
<dbReference type="InterPro" id="IPR023780">
    <property type="entry name" value="Chromo_domain"/>
</dbReference>
<dbReference type="InterPro" id="IPR003889">
    <property type="entry name" value="FYrich_C"/>
</dbReference>
<dbReference type="PROSITE" id="PS51542">
    <property type="entry name" value="FYRN"/>
    <property type="match status" value="1"/>
</dbReference>
<dbReference type="Pfam" id="PF05964">
    <property type="entry name" value="FYRN"/>
    <property type="match status" value="1"/>
</dbReference>
<feature type="domain" description="Chromo" evidence="8">
    <location>
        <begin position="62"/>
        <end position="123"/>
    </location>
</feature>
<evidence type="ECO:0000256" key="5">
    <source>
        <dbReference type="ARBA" id="ARBA00023242"/>
    </source>
</evidence>
<evidence type="ECO:0000259" key="8">
    <source>
        <dbReference type="PROSITE" id="PS50013"/>
    </source>
</evidence>
<keyword evidence="4" id="KW-0067">ATP-binding</keyword>
<accession>A0ABR2LAD6</accession>
<dbReference type="Pfam" id="PF00385">
    <property type="entry name" value="Chromo"/>
    <property type="match status" value="1"/>
</dbReference>
<dbReference type="Gene3D" id="3.40.50.10810">
    <property type="entry name" value="Tandem AAA-ATPase domain"/>
    <property type="match status" value="1"/>
</dbReference>
<evidence type="ECO:0000313" key="9">
    <source>
        <dbReference type="EMBL" id="KAK8899732.1"/>
    </source>
</evidence>
<dbReference type="Gene3D" id="2.40.50.40">
    <property type="match status" value="1"/>
</dbReference>
<feature type="compositionally biased region" description="Acidic residues" evidence="7">
    <location>
        <begin position="1437"/>
        <end position="1478"/>
    </location>
</feature>
<dbReference type="Proteomes" id="UP001470230">
    <property type="component" value="Unassembled WGS sequence"/>
</dbReference>
<keyword evidence="5" id="KW-0539">Nucleus</keyword>
<dbReference type="SMART" id="SM00542">
    <property type="entry name" value="FYRC"/>
    <property type="match status" value="1"/>
</dbReference>
<name>A0ABR2LAD6_9EUKA</name>
<dbReference type="Gene3D" id="3.30.160.360">
    <property type="match status" value="1"/>
</dbReference>
<dbReference type="CDD" id="cd18793">
    <property type="entry name" value="SF2_C_SNF"/>
    <property type="match status" value="1"/>
</dbReference>
<evidence type="ECO:0000313" key="10">
    <source>
        <dbReference type="Proteomes" id="UP001470230"/>
    </source>
</evidence>
<feature type="compositionally biased region" description="Polar residues" evidence="7">
    <location>
        <begin position="764"/>
        <end position="785"/>
    </location>
</feature>
<dbReference type="SUPFAM" id="SSF54160">
    <property type="entry name" value="Chromo domain-like"/>
    <property type="match status" value="2"/>
</dbReference>
<feature type="region of interest" description="Disordered" evidence="7">
    <location>
        <begin position="761"/>
        <end position="788"/>
    </location>
</feature>
<keyword evidence="10" id="KW-1185">Reference proteome</keyword>
<feature type="coiled-coil region" evidence="6">
    <location>
        <begin position="166"/>
        <end position="193"/>
    </location>
</feature>
<dbReference type="InterPro" id="IPR049730">
    <property type="entry name" value="SNF2/RAD54-like_C"/>
</dbReference>
<dbReference type="Gene3D" id="3.40.50.300">
    <property type="entry name" value="P-loop containing nucleotide triphosphate hydrolases"/>
    <property type="match status" value="1"/>
</dbReference>
<dbReference type="PANTHER" id="PTHR45623:SF14">
    <property type="entry name" value="CHROMODOMAIN-HELICASE-DNA-BINDING PROTEIN 1"/>
    <property type="match status" value="1"/>
</dbReference>
<reference evidence="9 10" key="1">
    <citation type="submission" date="2024-04" db="EMBL/GenBank/DDBJ databases">
        <title>Tritrichomonas musculus Genome.</title>
        <authorList>
            <person name="Alves-Ferreira E."/>
            <person name="Grigg M."/>
            <person name="Lorenzi H."/>
            <person name="Galac M."/>
        </authorList>
    </citation>
    <scope>NUCLEOTIDE SEQUENCE [LARGE SCALE GENOMIC DNA]</scope>
    <source>
        <strain evidence="9 10">EAF2021</strain>
    </source>
</reference>
<gene>
    <name evidence="9" type="ORF">M9Y10_002054</name>
</gene>
<dbReference type="SMART" id="SM00298">
    <property type="entry name" value="CHROMO"/>
    <property type="match status" value="2"/>
</dbReference>
<feature type="region of interest" description="Disordered" evidence="7">
    <location>
        <begin position="1434"/>
        <end position="1617"/>
    </location>
</feature>
<evidence type="ECO:0000256" key="1">
    <source>
        <dbReference type="ARBA" id="ARBA00004123"/>
    </source>
</evidence>
<dbReference type="EMBL" id="JAPFFF010000001">
    <property type="protein sequence ID" value="KAK8899732.1"/>
    <property type="molecule type" value="Genomic_DNA"/>
</dbReference>
<keyword evidence="2" id="KW-0547">Nucleotide-binding</keyword>
<dbReference type="InterPro" id="IPR038718">
    <property type="entry name" value="SNF2-like_sf"/>
</dbReference>
<dbReference type="InterPro" id="IPR003888">
    <property type="entry name" value="FYrich_N"/>
</dbReference>
<evidence type="ECO:0000256" key="7">
    <source>
        <dbReference type="SAM" id="MobiDB-lite"/>
    </source>
</evidence>
<comment type="subcellular location">
    <subcellularLocation>
        <location evidence="1">Nucleus</location>
    </subcellularLocation>
</comment>
<organism evidence="9 10">
    <name type="scientific">Tritrichomonas musculus</name>
    <dbReference type="NCBI Taxonomy" id="1915356"/>
    <lineage>
        <taxon>Eukaryota</taxon>
        <taxon>Metamonada</taxon>
        <taxon>Parabasalia</taxon>
        <taxon>Tritrichomonadida</taxon>
        <taxon>Tritrichomonadidae</taxon>
        <taxon>Tritrichomonas</taxon>
    </lineage>
</organism>
<evidence type="ECO:0000256" key="2">
    <source>
        <dbReference type="ARBA" id="ARBA00022741"/>
    </source>
</evidence>
<evidence type="ECO:0000256" key="3">
    <source>
        <dbReference type="ARBA" id="ARBA00022801"/>
    </source>
</evidence>